<evidence type="ECO:0000256" key="3">
    <source>
        <dbReference type="ARBA" id="ARBA00022989"/>
    </source>
</evidence>
<dbReference type="eggNOG" id="COG1007">
    <property type="taxonomic scope" value="Bacteria"/>
</dbReference>
<feature type="transmembrane region" description="Helical" evidence="6">
    <location>
        <begin position="21"/>
        <end position="40"/>
    </location>
</feature>
<feature type="transmembrane region" description="Helical" evidence="6">
    <location>
        <begin position="207"/>
        <end position="229"/>
    </location>
</feature>
<reference evidence="8 9" key="1">
    <citation type="journal article" date="2009" name="PLoS Genet.">
        <title>Adaptations to submarine hydrothermal environments exemplified by the genome of Nautilia profundicola.</title>
        <authorList>
            <person name="Campbell B.J."/>
            <person name="Smith J.L."/>
            <person name="Hanson T.E."/>
            <person name="Klotz M.G."/>
            <person name="Stein L.Y."/>
            <person name="Lee C.K."/>
            <person name="Wu D."/>
            <person name="Robinson J.M."/>
            <person name="Khouri H.M."/>
            <person name="Eisen J.A."/>
            <person name="Cary S.C."/>
        </authorList>
    </citation>
    <scope>NUCLEOTIDE SEQUENCE [LARGE SCALE GENOMIC DNA]</scope>
    <source>
        <strain evidence="9">ATCC BAA-1463 / DSM 18972 / AmH</strain>
    </source>
</reference>
<protein>
    <submittedName>
        <fullName evidence="8">NADH dehydrogenase i chain l</fullName>
    </submittedName>
</protein>
<comment type="subcellular location">
    <subcellularLocation>
        <location evidence="1">Endomembrane system</location>
        <topology evidence="1">Multi-pass membrane protein</topology>
    </subcellularLocation>
    <subcellularLocation>
        <location evidence="5">Membrane</location>
        <topology evidence="5">Multi-pass membrane protein</topology>
    </subcellularLocation>
</comment>
<dbReference type="GO" id="GO:0012505">
    <property type="term" value="C:endomembrane system"/>
    <property type="evidence" value="ECO:0007669"/>
    <property type="project" value="UniProtKB-SubCell"/>
</dbReference>
<proteinExistence type="predicted"/>
<feature type="transmembrane region" description="Helical" evidence="6">
    <location>
        <begin position="337"/>
        <end position="359"/>
    </location>
</feature>
<feature type="transmembrane region" description="Helical" evidence="6">
    <location>
        <begin position="168"/>
        <end position="186"/>
    </location>
</feature>
<dbReference type="AlphaFoldDB" id="B9L618"/>
<evidence type="ECO:0000256" key="1">
    <source>
        <dbReference type="ARBA" id="ARBA00004127"/>
    </source>
</evidence>
<keyword evidence="2 5" id="KW-0812">Transmembrane</keyword>
<organism evidence="8 9">
    <name type="scientific">Nautilia profundicola (strain ATCC BAA-1463 / DSM 18972 / AmH)</name>
    <dbReference type="NCBI Taxonomy" id="598659"/>
    <lineage>
        <taxon>Bacteria</taxon>
        <taxon>Pseudomonadati</taxon>
        <taxon>Campylobacterota</taxon>
        <taxon>Epsilonproteobacteria</taxon>
        <taxon>Nautiliales</taxon>
        <taxon>Nautiliaceae</taxon>
        <taxon>Nautilia</taxon>
    </lineage>
</organism>
<dbReference type="Proteomes" id="UP000000448">
    <property type="component" value="Chromosome"/>
</dbReference>
<evidence type="ECO:0000256" key="4">
    <source>
        <dbReference type="ARBA" id="ARBA00023136"/>
    </source>
</evidence>
<feature type="transmembrane region" description="Helical" evidence="6">
    <location>
        <begin position="104"/>
        <end position="124"/>
    </location>
</feature>
<name>B9L618_NAUPA</name>
<dbReference type="EMBL" id="CP001279">
    <property type="protein sequence ID" value="ACM93234.1"/>
    <property type="molecule type" value="Genomic_DNA"/>
</dbReference>
<evidence type="ECO:0000313" key="9">
    <source>
        <dbReference type="Proteomes" id="UP000000448"/>
    </source>
</evidence>
<feature type="transmembrane region" description="Helical" evidence="6">
    <location>
        <begin position="60"/>
        <end position="76"/>
    </location>
</feature>
<feature type="transmembrane region" description="Helical" evidence="6">
    <location>
        <begin position="296"/>
        <end position="316"/>
    </location>
</feature>
<dbReference type="Pfam" id="PF00361">
    <property type="entry name" value="Proton_antipo_M"/>
    <property type="match status" value="1"/>
</dbReference>
<accession>B9L618</accession>
<feature type="domain" description="NADH:quinone oxidoreductase/Mrp antiporter transmembrane" evidence="7">
    <location>
        <begin position="101"/>
        <end position="386"/>
    </location>
</feature>
<evidence type="ECO:0000259" key="7">
    <source>
        <dbReference type="Pfam" id="PF00361"/>
    </source>
</evidence>
<evidence type="ECO:0000256" key="5">
    <source>
        <dbReference type="RuleBase" id="RU000320"/>
    </source>
</evidence>
<dbReference type="RefSeq" id="WP_015902286.1">
    <property type="nucleotide sequence ID" value="NC_012115.1"/>
</dbReference>
<feature type="transmembrane region" description="Helical" evidence="6">
    <location>
        <begin position="136"/>
        <end position="156"/>
    </location>
</feature>
<evidence type="ECO:0000313" key="8">
    <source>
        <dbReference type="EMBL" id="ACM93234.1"/>
    </source>
</evidence>
<evidence type="ECO:0000256" key="2">
    <source>
        <dbReference type="ARBA" id="ARBA00022692"/>
    </source>
</evidence>
<evidence type="ECO:0000256" key="6">
    <source>
        <dbReference type="SAM" id="Phobius"/>
    </source>
</evidence>
<dbReference type="PANTHER" id="PTHR22773">
    <property type="entry name" value="NADH DEHYDROGENASE"/>
    <property type="match status" value="1"/>
</dbReference>
<sequence>MSFIVLIAAGLLVPVFYKSNIFIAKLIAVAAFIASAILVYNGMSLNSVFPFFVLDSSTQLMEYVLLATLAAVTLSLTGFERPLIAQMLFVAGASIAILETNNFFLFIVLFEVIAIISYVLVANIRNFYNAEGAIKAFIAGAVASGIILLGFALFSFVTDSFNYAEMNVHGKFTLIAVAIMLAGIFYKLTVVPMHAWAADAYSQVNHAAAAILSGVIKSVMLVAVFKAFYKFLIAYPTSTVLIFSFFAILTMTLANFMALWQKRISKILAYSSIAHSGYALIPFAAAASVYSYTGVLYYAIAYIFMQTSVFLILNDLRREAGVKYLEDIKGLGNKAPVHALFFTIQLFSLAGIPLLAGFLSKAVAFYAGIDAGLWPIVLVALLNSALAVAYYAWIVKHIYFDKPVEGTIKKINISSGSLIGQLILLIGTIYFGIVATQVFNTTISM</sequence>
<dbReference type="OrthoDB" id="9768329at2"/>
<feature type="transmembrane region" description="Helical" evidence="6">
    <location>
        <begin position="371"/>
        <end position="393"/>
    </location>
</feature>
<dbReference type="HOGENOM" id="CLU_007100_1_5_7"/>
<keyword evidence="4 6" id="KW-0472">Membrane</keyword>
<keyword evidence="9" id="KW-1185">Reference proteome</keyword>
<feature type="transmembrane region" description="Helical" evidence="6">
    <location>
        <begin position="267"/>
        <end position="290"/>
    </location>
</feature>
<feature type="transmembrane region" description="Helical" evidence="6">
    <location>
        <begin position="241"/>
        <end position="260"/>
    </location>
</feature>
<feature type="transmembrane region" description="Helical" evidence="6">
    <location>
        <begin position="418"/>
        <end position="439"/>
    </location>
</feature>
<dbReference type="KEGG" id="nam:NAMH_1414"/>
<dbReference type="InterPro" id="IPR001750">
    <property type="entry name" value="ND/Mrp_TM"/>
</dbReference>
<dbReference type="STRING" id="598659.NAMH_1414"/>
<dbReference type="GO" id="GO:0016020">
    <property type="term" value="C:membrane"/>
    <property type="evidence" value="ECO:0007669"/>
    <property type="project" value="UniProtKB-SubCell"/>
</dbReference>
<gene>
    <name evidence="8" type="ordered locus">NAMH_1414</name>
</gene>
<keyword evidence="3 6" id="KW-1133">Transmembrane helix</keyword>